<protein>
    <submittedName>
        <fullName evidence="2">Uncharacterized protein</fullName>
    </submittedName>
</protein>
<proteinExistence type="predicted"/>
<name>A0A1W9KQH2_9BURK</name>
<feature type="signal peptide" evidence="1">
    <location>
        <begin position="1"/>
        <end position="25"/>
    </location>
</feature>
<dbReference type="AlphaFoldDB" id="A0A1W9KQH2"/>
<evidence type="ECO:0000313" key="3">
    <source>
        <dbReference type="Proteomes" id="UP000192505"/>
    </source>
</evidence>
<dbReference type="Proteomes" id="UP000192505">
    <property type="component" value="Unassembled WGS sequence"/>
</dbReference>
<feature type="chain" id="PRO_5011964281" evidence="1">
    <location>
        <begin position="26"/>
        <end position="363"/>
    </location>
</feature>
<comment type="caution">
    <text evidence="2">The sequence shown here is derived from an EMBL/GenBank/DDBJ whole genome shotgun (WGS) entry which is preliminary data.</text>
</comment>
<sequence>MKHMKPRTLISALAVALTALPAAWAQTDATSAPTAVATPAGPVALETHTENVDVLKDLKSVAVASFQVYVLTEFEAGSTAQGGSSKGSISSTHSNMKVTGLDAARLQALTDELYAATLDMLKAKGFNVYDPVELQALPAFAAWKAASDKQPFEFDGSGGKGTAFTASGLPLLHVSEMGWLHRTRALFGPEIDDPYVSLGEKMGVGFRMTTLQPLVKELATAAQMPLLHVRLVLAPGGVASSGGGFFSNKSETKTTSTLVLPIFTNRFMVTTADGSVGRLSLNAPLLSEQGLGDLVDVTSTAETAGNIALAAFSILASANGYGRAVINNSRKQELRTSPEVFEPVAKAHAKTLLNGLTAKLVSP</sequence>
<accession>A0A1W9KQH2</accession>
<reference evidence="2 3" key="1">
    <citation type="submission" date="2017-01" db="EMBL/GenBank/DDBJ databases">
        <title>Novel large sulfur bacteria in the metagenomes of groundwater-fed chemosynthetic microbial mats in the Lake Huron basin.</title>
        <authorList>
            <person name="Sharrar A.M."/>
            <person name="Flood B.E."/>
            <person name="Bailey J.V."/>
            <person name="Jones D.S."/>
            <person name="Biddanda B."/>
            <person name="Ruberg S.A."/>
            <person name="Marcus D.N."/>
            <person name="Dick G.J."/>
        </authorList>
    </citation>
    <scope>NUCLEOTIDE SEQUENCE [LARGE SCALE GENOMIC DNA]</scope>
    <source>
        <strain evidence="2">A7</strain>
    </source>
</reference>
<organism evidence="2 3">
    <name type="scientific">Rhodoferax ferrireducens</name>
    <dbReference type="NCBI Taxonomy" id="192843"/>
    <lineage>
        <taxon>Bacteria</taxon>
        <taxon>Pseudomonadati</taxon>
        <taxon>Pseudomonadota</taxon>
        <taxon>Betaproteobacteria</taxon>
        <taxon>Burkholderiales</taxon>
        <taxon>Comamonadaceae</taxon>
        <taxon>Rhodoferax</taxon>
    </lineage>
</organism>
<dbReference type="EMBL" id="MTEI01000016">
    <property type="protein sequence ID" value="OQW86481.1"/>
    <property type="molecule type" value="Genomic_DNA"/>
</dbReference>
<keyword evidence="1" id="KW-0732">Signal</keyword>
<evidence type="ECO:0000313" key="2">
    <source>
        <dbReference type="EMBL" id="OQW86481.1"/>
    </source>
</evidence>
<evidence type="ECO:0000256" key="1">
    <source>
        <dbReference type="SAM" id="SignalP"/>
    </source>
</evidence>
<gene>
    <name evidence="2" type="ORF">BWK72_17275</name>
</gene>